<dbReference type="EMBL" id="ML979132">
    <property type="protein sequence ID" value="KAF1921864.1"/>
    <property type="molecule type" value="Genomic_DNA"/>
</dbReference>
<reference evidence="3" key="1">
    <citation type="journal article" date="2020" name="Stud. Mycol.">
        <title>101 Dothideomycetes genomes: a test case for predicting lifestyles and emergence of pathogens.</title>
        <authorList>
            <person name="Haridas S."/>
            <person name="Albert R."/>
            <person name="Binder M."/>
            <person name="Bloem J."/>
            <person name="Labutti K."/>
            <person name="Salamov A."/>
            <person name="Andreopoulos B."/>
            <person name="Baker S."/>
            <person name="Barry K."/>
            <person name="Bills G."/>
            <person name="Bluhm B."/>
            <person name="Cannon C."/>
            <person name="Castanera R."/>
            <person name="Culley D."/>
            <person name="Daum C."/>
            <person name="Ezra D."/>
            <person name="Gonzalez J."/>
            <person name="Henrissat B."/>
            <person name="Kuo A."/>
            <person name="Liang C."/>
            <person name="Lipzen A."/>
            <person name="Lutzoni F."/>
            <person name="Magnuson J."/>
            <person name="Mondo S."/>
            <person name="Nolan M."/>
            <person name="Ohm R."/>
            <person name="Pangilinan J."/>
            <person name="Park H.-J."/>
            <person name="Ramirez L."/>
            <person name="Alfaro M."/>
            <person name="Sun H."/>
            <person name="Tritt A."/>
            <person name="Yoshinaga Y."/>
            <person name="Zwiers L.-H."/>
            <person name="Turgeon B."/>
            <person name="Goodwin S."/>
            <person name="Spatafora J."/>
            <person name="Crous P."/>
            <person name="Grigoriev I."/>
        </authorList>
    </citation>
    <scope>NUCLEOTIDE SEQUENCE</scope>
    <source>
        <strain evidence="3">HMLAC05119</strain>
    </source>
</reference>
<organism evidence="3 4">
    <name type="scientific">Ampelomyces quisqualis</name>
    <name type="common">Powdery mildew agent</name>
    <dbReference type="NCBI Taxonomy" id="50730"/>
    <lineage>
        <taxon>Eukaryota</taxon>
        <taxon>Fungi</taxon>
        <taxon>Dikarya</taxon>
        <taxon>Ascomycota</taxon>
        <taxon>Pezizomycotina</taxon>
        <taxon>Dothideomycetes</taxon>
        <taxon>Pleosporomycetidae</taxon>
        <taxon>Pleosporales</taxon>
        <taxon>Pleosporineae</taxon>
        <taxon>Phaeosphaeriaceae</taxon>
        <taxon>Ampelomyces</taxon>
    </lineage>
</organism>
<protein>
    <submittedName>
        <fullName evidence="3">Uncharacterized protein</fullName>
    </submittedName>
</protein>
<accession>A0A6A5R4B4</accession>
<evidence type="ECO:0000256" key="2">
    <source>
        <dbReference type="SAM" id="Phobius"/>
    </source>
</evidence>
<keyword evidence="2" id="KW-1133">Transmembrane helix</keyword>
<evidence type="ECO:0000313" key="3">
    <source>
        <dbReference type="EMBL" id="KAF1921864.1"/>
    </source>
</evidence>
<dbReference type="OrthoDB" id="10555209at2759"/>
<keyword evidence="4" id="KW-1185">Reference proteome</keyword>
<evidence type="ECO:0000256" key="1">
    <source>
        <dbReference type="SAM" id="MobiDB-lite"/>
    </source>
</evidence>
<keyword evidence="2" id="KW-0812">Transmembrane</keyword>
<proteinExistence type="predicted"/>
<keyword evidence="2" id="KW-0472">Membrane</keyword>
<dbReference type="Proteomes" id="UP000800096">
    <property type="component" value="Unassembled WGS sequence"/>
</dbReference>
<evidence type="ECO:0000313" key="4">
    <source>
        <dbReference type="Proteomes" id="UP000800096"/>
    </source>
</evidence>
<name>A0A6A5R4B4_AMPQU</name>
<feature type="region of interest" description="Disordered" evidence="1">
    <location>
        <begin position="169"/>
        <end position="202"/>
    </location>
</feature>
<gene>
    <name evidence="3" type="ORF">BDU57DRAFT_535461</name>
</gene>
<feature type="transmembrane region" description="Helical" evidence="2">
    <location>
        <begin position="21"/>
        <end position="43"/>
    </location>
</feature>
<sequence>MPVTGHQEIEYCIHQSREFRVIMRYSMVYLGLVTLSSVTYSALVPRTTVSDVAVTLGNSTTASTGPEFPSKLYKFKKGDRKSHRKRANKCENPEQWTKKGKPHCAAENQWGCYRSCLKSEIEQDSKVRSGKCKKFCKDHGNPHPGDCTTSSDDDFGCTIPSIMEEIWKEEEERENEVKEAEEAAAAEAEAMEEESQGGESQGGVSLMCITKCATSFGADDTKFRDCTAECLEEGIETEGGVVDLMCVAKCAAAFGTDDTGYKNCIVECLNEKPKSP</sequence>
<dbReference type="AlphaFoldDB" id="A0A6A5R4B4"/>